<comment type="caution">
    <text evidence="3">The sequence shown here is derived from an EMBL/GenBank/DDBJ whole genome shotgun (WGS) entry which is preliminary data.</text>
</comment>
<name>A0A3R9CBP7_9HYPH</name>
<organism evidence="3 4">
    <name type="scientific">Rhizobium pisi</name>
    <dbReference type="NCBI Taxonomy" id="574561"/>
    <lineage>
        <taxon>Bacteria</taxon>
        <taxon>Pseudomonadati</taxon>
        <taxon>Pseudomonadota</taxon>
        <taxon>Alphaproteobacteria</taxon>
        <taxon>Hyphomicrobiales</taxon>
        <taxon>Rhizobiaceae</taxon>
        <taxon>Rhizobium/Agrobacterium group</taxon>
        <taxon>Rhizobium</taxon>
    </lineage>
</organism>
<dbReference type="InterPro" id="IPR008030">
    <property type="entry name" value="NmrA-like"/>
</dbReference>
<accession>A0A3R9CBP7</accession>
<dbReference type="Pfam" id="PF05368">
    <property type="entry name" value="NmrA"/>
    <property type="match status" value="1"/>
</dbReference>
<keyword evidence="2" id="KW-0560">Oxidoreductase</keyword>
<dbReference type="RefSeq" id="WP_125843679.1">
    <property type="nucleotide sequence ID" value="NZ_JACHXH010000003.1"/>
</dbReference>
<proteinExistence type="predicted"/>
<sequence>MSETILVTGAAGQLGQRVIHHLIETYKVAPGNIVAATRSPEKLAELANKGVVTRKADFDDAAGLEKAFAGVDRLLIISTDALDTPGKRLAQHKAAVAAAAKAGVKHIAYTSMPAPDDSLVTFAPDHLGTENAIKASGVGYTIIRDAWYHDNYLHGMPHNLQGGKWYSATGDGKISTISRDDCALAIAAALASGTSDSATYTLTGGELLTNRQIAAIVSEVAGKPLDVVDVNDEQLGQGIRGAGLPGFVADMLVSADANTRAGKFAILTEDFTKLTGKKPQPLKDFFVAHKAALTAAGSAGGH</sequence>
<protein>
    <submittedName>
        <fullName evidence="2">NAD(P)H dehydrogenase (Quinone)</fullName>
        <ecNumber evidence="2">1.6.5.2</ecNumber>
    </submittedName>
    <submittedName>
        <fullName evidence="3">SDR family oxidoreductase</fullName>
    </submittedName>
</protein>
<dbReference type="EMBL" id="RJJT01000003">
    <property type="protein sequence ID" value="RSB82284.1"/>
    <property type="molecule type" value="Genomic_DNA"/>
</dbReference>
<dbReference type="AlphaFoldDB" id="A0A3R9CBP7"/>
<keyword evidence="5" id="KW-1185">Reference proteome</keyword>
<dbReference type="PANTHER" id="PTHR47129">
    <property type="entry name" value="QUINONE OXIDOREDUCTASE 2"/>
    <property type="match status" value="1"/>
</dbReference>
<gene>
    <name evidence="3" type="ORF">EFD55_05935</name>
    <name evidence="2" type="ORF">FHS26_001014</name>
</gene>
<dbReference type="GO" id="GO:0003955">
    <property type="term" value="F:NAD(P)H dehydrogenase (quinone) activity"/>
    <property type="evidence" value="ECO:0007669"/>
    <property type="project" value="UniProtKB-EC"/>
</dbReference>
<evidence type="ECO:0000313" key="4">
    <source>
        <dbReference type="Proteomes" id="UP000277279"/>
    </source>
</evidence>
<dbReference type="SUPFAM" id="SSF51735">
    <property type="entry name" value="NAD(P)-binding Rossmann-fold domains"/>
    <property type="match status" value="1"/>
</dbReference>
<evidence type="ECO:0000313" key="2">
    <source>
        <dbReference type="EMBL" id="MBB3133310.1"/>
    </source>
</evidence>
<dbReference type="Proteomes" id="UP000277279">
    <property type="component" value="Unassembled WGS sequence"/>
</dbReference>
<evidence type="ECO:0000259" key="1">
    <source>
        <dbReference type="Pfam" id="PF05368"/>
    </source>
</evidence>
<reference evidence="3 4" key="1">
    <citation type="submission" date="2018-11" db="EMBL/GenBank/DDBJ databases">
        <authorList>
            <person name="Huo Y."/>
        </authorList>
    </citation>
    <scope>NUCLEOTIDE SEQUENCE [LARGE SCALE GENOMIC DNA]</scope>
    <source>
        <strain evidence="3 4">DSM 30132</strain>
    </source>
</reference>
<dbReference type="InterPro" id="IPR052718">
    <property type="entry name" value="NmrA-type_oxidoreductase"/>
</dbReference>
<dbReference type="OrthoDB" id="7771794at2"/>
<dbReference type="Gene3D" id="3.40.50.720">
    <property type="entry name" value="NAD(P)-binding Rossmann-like Domain"/>
    <property type="match status" value="1"/>
</dbReference>
<dbReference type="Proteomes" id="UP000518315">
    <property type="component" value="Unassembled WGS sequence"/>
</dbReference>
<dbReference type="CDD" id="cd05269">
    <property type="entry name" value="TMR_SDR_a"/>
    <property type="match status" value="1"/>
</dbReference>
<evidence type="ECO:0000313" key="3">
    <source>
        <dbReference type="EMBL" id="RSB82284.1"/>
    </source>
</evidence>
<feature type="domain" description="NmrA-like" evidence="1">
    <location>
        <begin position="2"/>
        <end position="244"/>
    </location>
</feature>
<dbReference type="Gene3D" id="3.90.25.10">
    <property type="entry name" value="UDP-galactose 4-epimerase, domain 1"/>
    <property type="match status" value="1"/>
</dbReference>
<evidence type="ECO:0000313" key="5">
    <source>
        <dbReference type="Proteomes" id="UP000518315"/>
    </source>
</evidence>
<reference evidence="2 5" key="2">
    <citation type="submission" date="2020-08" db="EMBL/GenBank/DDBJ databases">
        <title>Genomic Encyclopedia of Type Strains, Phase III (KMG-III): the genomes of soil and plant-associated and newly described type strains.</title>
        <authorList>
            <person name="Whitman W."/>
        </authorList>
    </citation>
    <scope>NUCLEOTIDE SEQUENCE [LARGE SCALE GENOMIC DNA]</scope>
    <source>
        <strain evidence="2 5">CECT 4113</strain>
    </source>
</reference>
<dbReference type="PANTHER" id="PTHR47129:SF1">
    <property type="entry name" value="NMRA-LIKE DOMAIN-CONTAINING PROTEIN"/>
    <property type="match status" value="1"/>
</dbReference>
<dbReference type="EMBL" id="JACHXH010000003">
    <property type="protein sequence ID" value="MBB3133310.1"/>
    <property type="molecule type" value="Genomic_DNA"/>
</dbReference>
<dbReference type="EC" id="1.6.5.2" evidence="2"/>
<dbReference type="InterPro" id="IPR036291">
    <property type="entry name" value="NAD(P)-bd_dom_sf"/>
</dbReference>